<dbReference type="EMBL" id="JBBPBM010000001">
    <property type="protein sequence ID" value="KAK8600669.1"/>
    <property type="molecule type" value="Genomic_DNA"/>
</dbReference>
<evidence type="ECO:0000313" key="3">
    <source>
        <dbReference type="Proteomes" id="UP001472677"/>
    </source>
</evidence>
<keyword evidence="3" id="KW-1185">Reference proteome</keyword>
<proteinExistence type="predicted"/>
<name>A0ABR2GCP7_9ROSI</name>
<sequence>MEIEDFQILVNRVIATEAKLKAVERRKSGQRSDRKAKRDDITSWTSKKAKHHHENSSAYTSASRSKFAPKPQSVNKPSFPVVSVNSTGNTEKNTPCFYCKKIHWGQCRFQSNLCYACGGSV</sequence>
<evidence type="ECO:0000313" key="2">
    <source>
        <dbReference type="EMBL" id="KAK8600669.1"/>
    </source>
</evidence>
<feature type="region of interest" description="Disordered" evidence="1">
    <location>
        <begin position="22"/>
        <end position="81"/>
    </location>
</feature>
<accession>A0ABR2GCP7</accession>
<feature type="compositionally biased region" description="Basic and acidic residues" evidence="1">
    <location>
        <begin position="22"/>
        <end position="41"/>
    </location>
</feature>
<protein>
    <submittedName>
        <fullName evidence="2">Uncharacterized protein</fullName>
    </submittedName>
</protein>
<gene>
    <name evidence="2" type="ORF">V6N12_050522</name>
</gene>
<dbReference type="Proteomes" id="UP001472677">
    <property type="component" value="Unassembled WGS sequence"/>
</dbReference>
<organism evidence="2 3">
    <name type="scientific">Hibiscus sabdariffa</name>
    <name type="common">roselle</name>
    <dbReference type="NCBI Taxonomy" id="183260"/>
    <lineage>
        <taxon>Eukaryota</taxon>
        <taxon>Viridiplantae</taxon>
        <taxon>Streptophyta</taxon>
        <taxon>Embryophyta</taxon>
        <taxon>Tracheophyta</taxon>
        <taxon>Spermatophyta</taxon>
        <taxon>Magnoliopsida</taxon>
        <taxon>eudicotyledons</taxon>
        <taxon>Gunneridae</taxon>
        <taxon>Pentapetalae</taxon>
        <taxon>rosids</taxon>
        <taxon>malvids</taxon>
        <taxon>Malvales</taxon>
        <taxon>Malvaceae</taxon>
        <taxon>Malvoideae</taxon>
        <taxon>Hibiscus</taxon>
    </lineage>
</organism>
<reference evidence="2 3" key="1">
    <citation type="journal article" date="2024" name="G3 (Bethesda)">
        <title>Genome assembly of Hibiscus sabdariffa L. provides insights into metabolisms of medicinal natural products.</title>
        <authorList>
            <person name="Kim T."/>
        </authorList>
    </citation>
    <scope>NUCLEOTIDE SEQUENCE [LARGE SCALE GENOMIC DNA]</scope>
    <source>
        <strain evidence="2">TK-2024</strain>
        <tissue evidence="2">Old leaves</tissue>
    </source>
</reference>
<evidence type="ECO:0000256" key="1">
    <source>
        <dbReference type="SAM" id="MobiDB-lite"/>
    </source>
</evidence>
<comment type="caution">
    <text evidence="2">The sequence shown here is derived from an EMBL/GenBank/DDBJ whole genome shotgun (WGS) entry which is preliminary data.</text>
</comment>